<dbReference type="RefSeq" id="WP_166453743.1">
    <property type="nucleotide sequence ID" value="NZ_JAAOMA010000048.1"/>
</dbReference>
<protein>
    <submittedName>
        <fullName evidence="1">Uncharacterized protein</fullName>
    </submittedName>
</protein>
<dbReference type="EMBL" id="JAAOMA010000048">
    <property type="protein sequence ID" value="NHR08037.1"/>
    <property type="molecule type" value="Genomic_DNA"/>
</dbReference>
<keyword evidence="2" id="KW-1185">Reference proteome</keyword>
<evidence type="ECO:0000313" key="1">
    <source>
        <dbReference type="EMBL" id="NHR08037.1"/>
    </source>
</evidence>
<reference evidence="1 2" key="1">
    <citation type="submission" date="2020-03" db="EMBL/GenBank/DDBJ databases">
        <title>Draft genome sequence of environmentally isolated cultures.</title>
        <authorList>
            <person name="Wilson H.S."/>
            <person name="De Leon M.E."/>
        </authorList>
    </citation>
    <scope>NUCLEOTIDE SEQUENCE [LARGE SCALE GENOMIC DNA]</scope>
    <source>
        <strain evidence="1 2">HSC-31F16</strain>
    </source>
</reference>
<organism evidence="1 2">
    <name type="scientific">Chromobacterium fluminis</name>
    <dbReference type="NCBI Taxonomy" id="3044269"/>
    <lineage>
        <taxon>Bacteria</taxon>
        <taxon>Pseudomonadati</taxon>
        <taxon>Pseudomonadota</taxon>
        <taxon>Betaproteobacteria</taxon>
        <taxon>Neisseriales</taxon>
        <taxon>Chromobacteriaceae</taxon>
        <taxon>Chromobacterium</taxon>
    </lineage>
</organism>
<accession>A0ABX0LEU1</accession>
<evidence type="ECO:0000313" key="2">
    <source>
        <dbReference type="Proteomes" id="UP001515641"/>
    </source>
</evidence>
<dbReference type="Proteomes" id="UP001515641">
    <property type="component" value="Unassembled WGS sequence"/>
</dbReference>
<sequence>MMNYAPSLIIGGRVLSLEARLQAFSQQYETLAARSILRSASGSAHVQQRWRRIKTTLSGSGWVPAGLADLPTAEPLELHCAAARTLQAAGPQIGLPAFRTDIPPVGYALRQGYRVPVQISVQNGIAQFTPLTGADAYEVAFWPVLNVFAEYQDSGDMRNRSYAWSLSCEEI</sequence>
<comment type="caution">
    <text evidence="1">The sequence shown here is derived from an EMBL/GenBank/DDBJ whole genome shotgun (WGS) entry which is preliminary data.</text>
</comment>
<name>A0ABX0LEU1_9NEIS</name>
<proteinExistence type="predicted"/>
<gene>
    <name evidence="1" type="ORF">HA052_22870</name>
</gene>